<evidence type="ECO:0000313" key="9">
    <source>
        <dbReference type="RefSeq" id="XP_033795693.1"/>
    </source>
</evidence>
<sequence>MSVGSSCLLARARSAVKRLWWRTGLGLERGRRSSSPGPGGVLNVFDRLMKRKQKNWASAQPQAAHYDYLREEETVEQIFQVDSAENALKNTVESEIPTCNILADEEFLPFKEDTFDLVVSSLSLHWVNDLPKAFRQIYHILKPDGVFIGAMLGGETLYELRCSLQLAEQEREGGFSPHVSPFTAVTDLGNLLGRAGFNMLTVDTDEIQVNYPGMFEVMEDLKGMGESNCCWNRKPLLHRDTMVAAAAIYQEIYGNGDGSVPATFQIYYIIGWKPHDSQAKPAKRGSATVSFGDLGKVNEFVPEAKRKGNT</sequence>
<evidence type="ECO:0000313" key="8">
    <source>
        <dbReference type="Proteomes" id="UP000515159"/>
    </source>
</evidence>
<dbReference type="Proteomes" id="UP000515159">
    <property type="component" value="Chromosome 3"/>
</dbReference>
<dbReference type="GO" id="GO:0005739">
    <property type="term" value="C:mitochondrion"/>
    <property type="evidence" value="ECO:0007669"/>
    <property type="project" value="TreeGrafter"/>
</dbReference>
<dbReference type="GO" id="GO:0032981">
    <property type="term" value="P:mitochondrial respiratory chain complex I assembly"/>
    <property type="evidence" value="ECO:0007669"/>
    <property type="project" value="TreeGrafter"/>
</dbReference>
<evidence type="ECO:0000256" key="2">
    <source>
        <dbReference type="ARBA" id="ARBA00022603"/>
    </source>
</evidence>
<dbReference type="CTD" id="79133"/>
<keyword evidence="3" id="KW-0808">Transferase</keyword>
<dbReference type="InterPro" id="IPR050602">
    <property type="entry name" value="Malonyl-ACP_OMT"/>
</dbReference>
<gene>
    <name evidence="9" type="primary">NDUFAF5</name>
</gene>
<accession>A0A6P8R6E3</accession>
<feature type="domain" description="Methyltransferase type 11" evidence="7">
    <location>
        <begin position="73"/>
        <end position="148"/>
    </location>
</feature>
<evidence type="ECO:0000256" key="3">
    <source>
        <dbReference type="ARBA" id="ARBA00022679"/>
    </source>
</evidence>
<dbReference type="CDD" id="cd02440">
    <property type="entry name" value="AdoMet_MTases"/>
    <property type="match status" value="1"/>
</dbReference>
<evidence type="ECO:0000256" key="1">
    <source>
        <dbReference type="ARBA" id="ARBA00008361"/>
    </source>
</evidence>
<keyword evidence="8" id="KW-1185">Reference proteome</keyword>
<keyword evidence="2" id="KW-0489">Methyltransferase</keyword>
<name>A0A6P8R6E3_GEOSA</name>
<organism evidence="8 9">
    <name type="scientific">Geotrypetes seraphini</name>
    <name type="common">Gaboon caecilian</name>
    <name type="synonym">Caecilia seraphini</name>
    <dbReference type="NCBI Taxonomy" id="260995"/>
    <lineage>
        <taxon>Eukaryota</taxon>
        <taxon>Metazoa</taxon>
        <taxon>Chordata</taxon>
        <taxon>Craniata</taxon>
        <taxon>Vertebrata</taxon>
        <taxon>Euteleostomi</taxon>
        <taxon>Amphibia</taxon>
        <taxon>Gymnophiona</taxon>
        <taxon>Geotrypetes</taxon>
    </lineage>
</organism>
<dbReference type="GO" id="GO:0008757">
    <property type="term" value="F:S-adenosylmethionine-dependent methyltransferase activity"/>
    <property type="evidence" value="ECO:0007669"/>
    <property type="project" value="InterPro"/>
</dbReference>
<evidence type="ECO:0000256" key="5">
    <source>
        <dbReference type="ARBA" id="ARBA00041833"/>
    </source>
</evidence>
<dbReference type="GO" id="GO:0032259">
    <property type="term" value="P:methylation"/>
    <property type="evidence" value="ECO:0007669"/>
    <property type="project" value="UniProtKB-KW"/>
</dbReference>
<proteinExistence type="inferred from homology"/>
<dbReference type="PANTHER" id="PTHR13090:SF1">
    <property type="entry name" value="ARGININE-HYDROXYLASE NDUFAF5, MITOCHONDRIAL"/>
    <property type="match status" value="1"/>
</dbReference>
<reference evidence="9" key="1">
    <citation type="submission" date="2025-08" db="UniProtKB">
        <authorList>
            <consortium name="RefSeq"/>
        </authorList>
    </citation>
    <scope>IDENTIFICATION</scope>
</reference>
<dbReference type="InterPro" id="IPR013216">
    <property type="entry name" value="Methyltransf_11"/>
</dbReference>
<evidence type="ECO:0000256" key="6">
    <source>
        <dbReference type="ARBA" id="ARBA00042549"/>
    </source>
</evidence>
<dbReference type="InterPro" id="IPR029063">
    <property type="entry name" value="SAM-dependent_MTases_sf"/>
</dbReference>
<dbReference type="PANTHER" id="PTHR13090">
    <property type="entry name" value="ARGININE-HYDROXYLASE NDUFAF5, MITOCHONDRIAL"/>
    <property type="match status" value="1"/>
</dbReference>
<dbReference type="Pfam" id="PF08241">
    <property type="entry name" value="Methyltransf_11"/>
    <property type="match status" value="1"/>
</dbReference>
<comment type="similarity">
    <text evidence="1">Belongs to the methyltransferase superfamily.</text>
</comment>
<dbReference type="SUPFAM" id="SSF53335">
    <property type="entry name" value="S-adenosyl-L-methionine-dependent methyltransferases"/>
    <property type="match status" value="1"/>
</dbReference>
<evidence type="ECO:0000256" key="4">
    <source>
        <dbReference type="ARBA" id="ARBA00040937"/>
    </source>
</evidence>
<dbReference type="AlphaFoldDB" id="A0A6P8R6E3"/>
<dbReference type="Gene3D" id="3.40.50.150">
    <property type="entry name" value="Vaccinia Virus protein VP39"/>
    <property type="match status" value="1"/>
</dbReference>
<protein>
    <recommendedName>
        <fullName evidence="4">Arginine-hydroxylase NDUFAF5, mitochondrial</fullName>
    </recommendedName>
    <alternativeName>
        <fullName evidence="5">NADH dehydrogenase [ubiquinone] 1 alpha subcomplex assembly factor 5</fullName>
    </alternativeName>
    <alternativeName>
        <fullName evidence="6">Putative methyltransferase NDUFAF5</fullName>
    </alternativeName>
</protein>
<dbReference type="GeneID" id="117358187"/>
<evidence type="ECO:0000259" key="7">
    <source>
        <dbReference type="Pfam" id="PF08241"/>
    </source>
</evidence>
<dbReference type="RefSeq" id="XP_033795693.1">
    <property type="nucleotide sequence ID" value="XM_033939802.1"/>
</dbReference>